<evidence type="ECO:0000313" key="4">
    <source>
        <dbReference type="EMBL" id="REG00944.1"/>
    </source>
</evidence>
<accession>A0A3D9ZXQ3</accession>
<organism evidence="4 5">
    <name type="scientific">Asanoa ferruginea</name>
    <dbReference type="NCBI Taxonomy" id="53367"/>
    <lineage>
        <taxon>Bacteria</taxon>
        <taxon>Bacillati</taxon>
        <taxon>Actinomycetota</taxon>
        <taxon>Actinomycetes</taxon>
        <taxon>Micromonosporales</taxon>
        <taxon>Micromonosporaceae</taxon>
        <taxon>Asanoa</taxon>
    </lineage>
</organism>
<evidence type="ECO:0000313" key="5">
    <source>
        <dbReference type="Proteomes" id="UP000256913"/>
    </source>
</evidence>
<dbReference type="PANTHER" id="PTHR35807">
    <property type="entry name" value="TRANSCRIPTIONAL REGULATOR REDD-RELATED"/>
    <property type="match status" value="1"/>
</dbReference>
<sequence length="937" mass="98695">MVLTSPRTPTVVPVATSQSLPDAVVELIQNPLTPGTLAVAVVAVICLLALMVAVMVIGSLAHRRRRVRRVRWRLPGIARSLSVALVGTASVTTVVGASAAVVGIADGDADLQHVDRSPDEAGWFATPVLAGGVAVGSAEPERSAATLAADPPRPGTRNANLPRWARHAPGGTHRVVAGENLSRIAARHLGNPDRWPEIYRLNRGHVQSNGYRLTDPDVIHVGWVLALPSREKGAITGAPTDPDRGDGGPQRPTPGAAPASTPSLTPSSSLPAVDDGVVAPSVSPAVTSPSAGRAGPSPSSSSPTDCAGSPMTPAPGAGNGSVATPVGWITVAGGVVGVGLAAALIYSVRMVWKRRRHRFRPASITSPILQGADLTTPLAALARLRHGLRRAAPDVLDQSPDHGPTVHEYVAADVKPSITSWGPSGAELAGVGTLPVTVGLGLNGPAALDAARGILVAALTAGDLGDSRGQGCVIIPSSTLATLLGVTAVDLRPMRRLTVAETFAAALGLLEEEIIRRSRIVADREVVTGHALREEWIFDEPLPQLLLIADVPDPTWHTRLDGAIRLGQSVDIGAVLIGAWRDGTTLTVAPDGTTQGGNGEHVAVLDTPTTAQVLAMLAEAHDDLTSPAPAPKLQQFATEARPPRDRNDHAPRVFDTVVPSRQVADPPSPAERQPTPPAETTPTQVNARVLGEPAILDRSGRPVRGLRAKSLELFVYLVVHRAGANLDDIMEALWPDVTVSRAADRLSTCVANLRTTIRSIAQTGTERATNATKIEPVINTGGRYHLDPRLLQVDWWTVQDAYAQAATADNEARLTHLQAAIGVVTGGLADGSDYEWIDTDREHTRRRLLTIYAQAGDLQIDNHPDTALALYDTARALDPLCEDLARRAMRTAARLGDAAGVRDRLTSLRRELDDNGLEIDPDTEKLASTLLREMARP</sequence>
<feature type="compositionally biased region" description="Pro residues" evidence="1">
    <location>
        <begin position="666"/>
        <end position="679"/>
    </location>
</feature>
<feature type="region of interest" description="Disordered" evidence="1">
    <location>
        <begin position="233"/>
        <end position="315"/>
    </location>
</feature>
<feature type="domain" description="LysM" evidence="3">
    <location>
        <begin position="171"/>
        <end position="227"/>
    </location>
</feature>
<keyword evidence="2" id="KW-1133">Transmembrane helix</keyword>
<dbReference type="Gene3D" id="1.10.10.10">
    <property type="entry name" value="Winged helix-like DNA-binding domain superfamily/Winged helix DNA-binding domain"/>
    <property type="match status" value="1"/>
</dbReference>
<evidence type="ECO:0000256" key="2">
    <source>
        <dbReference type="SAM" id="Phobius"/>
    </source>
</evidence>
<dbReference type="Gene3D" id="3.10.350.10">
    <property type="entry name" value="LysM domain"/>
    <property type="match status" value="1"/>
</dbReference>
<dbReference type="Proteomes" id="UP000256913">
    <property type="component" value="Unassembled WGS sequence"/>
</dbReference>
<keyword evidence="2" id="KW-0812">Transmembrane</keyword>
<dbReference type="InterPro" id="IPR018392">
    <property type="entry name" value="LysM"/>
</dbReference>
<dbReference type="InterPro" id="IPR036779">
    <property type="entry name" value="LysM_dom_sf"/>
</dbReference>
<evidence type="ECO:0000256" key="1">
    <source>
        <dbReference type="SAM" id="MobiDB-lite"/>
    </source>
</evidence>
<dbReference type="OrthoDB" id="8444614at2"/>
<proteinExistence type="predicted"/>
<reference evidence="4 5" key="1">
    <citation type="submission" date="2018-08" db="EMBL/GenBank/DDBJ databases">
        <title>Sequencing the genomes of 1000 actinobacteria strains.</title>
        <authorList>
            <person name="Klenk H.-P."/>
        </authorList>
    </citation>
    <scope>NUCLEOTIDE SEQUENCE [LARGE SCALE GENOMIC DNA]</scope>
    <source>
        <strain evidence="4 5">DSM 44099</strain>
    </source>
</reference>
<dbReference type="AlphaFoldDB" id="A0A3D9ZXQ3"/>
<feature type="transmembrane region" description="Helical" evidence="2">
    <location>
        <begin position="81"/>
        <end position="105"/>
    </location>
</feature>
<comment type="caution">
    <text evidence="4">The sequence shown here is derived from an EMBL/GenBank/DDBJ whole genome shotgun (WGS) entry which is preliminary data.</text>
</comment>
<evidence type="ECO:0000259" key="3">
    <source>
        <dbReference type="PROSITE" id="PS51782"/>
    </source>
</evidence>
<dbReference type="SMART" id="SM01043">
    <property type="entry name" value="BTAD"/>
    <property type="match status" value="1"/>
</dbReference>
<dbReference type="InterPro" id="IPR005158">
    <property type="entry name" value="BTAD"/>
</dbReference>
<feature type="transmembrane region" description="Helical" evidence="2">
    <location>
        <begin position="326"/>
        <end position="348"/>
    </location>
</feature>
<protein>
    <submittedName>
        <fullName evidence="4">Transcriptional activator</fullName>
    </submittedName>
</protein>
<name>A0A3D9ZXQ3_9ACTN</name>
<dbReference type="InterPro" id="IPR011990">
    <property type="entry name" value="TPR-like_helical_dom_sf"/>
</dbReference>
<dbReference type="Pfam" id="PF03704">
    <property type="entry name" value="BTAD"/>
    <property type="match status" value="1"/>
</dbReference>
<dbReference type="EMBL" id="QUMQ01000001">
    <property type="protein sequence ID" value="REG00944.1"/>
    <property type="molecule type" value="Genomic_DNA"/>
</dbReference>
<feature type="compositionally biased region" description="Basic and acidic residues" evidence="1">
    <location>
        <begin position="641"/>
        <end position="652"/>
    </location>
</feature>
<keyword evidence="2" id="KW-0472">Membrane</keyword>
<gene>
    <name evidence="4" type="ORF">DFJ67_7013</name>
</gene>
<feature type="transmembrane region" description="Helical" evidence="2">
    <location>
        <begin position="37"/>
        <end position="60"/>
    </location>
</feature>
<dbReference type="PROSITE" id="PS51782">
    <property type="entry name" value="LYSM"/>
    <property type="match status" value="1"/>
</dbReference>
<dbReference type="CDD" id="cd00118">
    <property type="entry name" value="LysM"/>
    <property type="match status" value="1"/>
</dbReference>
<dbReference type="Gene3D" id="1.25.40.10">
    <property type="entry name" value="Tetratricopeptide repeat domain"/>
    <property type="match status" value="1"/>
</dbReference>
<dbReference type="InterPro" id="IPR051677">
    <property type="entry name" value="AfsR-DnrI-RedD_regulator"/>
</dbReference>
<dbReference type="InterPro" id="IPR036388">
    <property type="entry name" value="WH-like_DNA-bd_sf"/>
</dbReference>
<keyword evidence="5" id="KW-1185">Reference proteome</keyword>
<feature type="region of interest" description="Disordered" evidence="1">
    <location>
        <begin position="140"/>
        <end position="172"/>
    </location>
</feature>
<feature type="compositionally biased region" description="Low complexity" evidence="1">
    <location>
        <begin position="253"/>
        <end position="310"/>
    </location>
</feature>
<feature type="region of interest" description="Disordered" evidence="1">
    <location>
        <begin position="637"/>
        <end position="684"/>
    </location>
</feature>